<dbReference type="RefSeq" id="WP_016244718.1">
    <property type="nucleotide sequence ID" value="NZ_BGLY01000054.1"/>
</dbReference>
<evidence type="ECO:0000313" key="2">
    <source>
        <dbReference type="Proteomes" id="UP000233549"/>
    </source>
</evidence>
<protein>
    <submittedName>
        <fullName evidence="1">Uncharacterized protein</fullName>
    </submittedName>
</protein>
<proteinExistence type="predicted"/>
<reference evidence="1 2" key="1">
    <citation type="submission" date="2017-12" db="EMBL/GenBank/DDBJ databases">
        <title>Rapid rising of carbapenem-resistant Enterobacteriaceae(CRE) and emergence of colistin resistance genemcr-1 in CRE in the hospital of Henan, China.</title>
        <authorList>
            <person name="Sun Q."/>
            <person name="Zhang R."/>
            <person name="Li Y."/>
            <person name="Shen Y."/>
            <person name="Zhang Y."/>
            <person name="Yang J."/>
            <person name="Shu L."/>
            <person name="Zhou H."/>
            <person name="Wang Y."/>
            <person name="Wang B."/>
            <person name="Shen Z."/>
        </authorList>
    </citation>
    <scope>NUCLEOTIDE SEQUENCE [LARGE SCALE GENOMIC DNA]</scope>
    <source>
        <strain evidence="1 2">3512</strain>
    </source>
</reference>
<evidence type="ECO:0000313" key="1">
    <source>
        <dbReference type="EMBL" id="PKD90895.1"/>
    </source>
</evidence>
<name>A0AAP8I1N4_ECOLX</name>
<comment type="caution">
    <text evidence="1">The sequence shown here is derived from an EMBL/GenBank/DDBJ whole genome shotgun (WGS) entry which is preliminary data.</text>
</comment>
<dbReference type="EMBL" id="PITP01000005">
    <property type="protein sequence ID" value="PKD90895.1"/>
    <property type="molecule type" value="Genomic_DNA"/>
</dbReference>
<sequence length="65" mass="7314">MAGNYAVIESGIVKNIIIAESGYEYDGAELIEYPESVFCQPGMFYNKADGLFYDDKEYSKINSKN</sequence>
<organism evidence="1 2">
    <name type="scientific">Escherichia coli</name>
    <dbReference type="NCBI Taxonomy" id="562"/>
    <lineage>
        <taxon>Bacteria</taxon>
        <taxon>Pseudomonadati</taxon>
        <taxon>Pseudomonadota</taxon>
        <taxon>Gammaproteobacteria</taxon>
        <taxon>Enterobacterales</taxon>
        <taxon>Enterobacteriaceae</taxon>
        <taxon>Escherichia</taxon>
    </lineage>
</organism>
<gene>
    <name evidence="1" type="ORF">CWS33_06910</name>
</gene>
<accession>A0AAP8I1N4</accession>
<dbReference type="Proteomes" id="UP000233549">
    <property type="component" value="Unassembled WGS sequence"/>
</dbReference>
<dbReference type="AlphaFoldDB" id="A0AAP8I1N4"/>